<evidence type="ECO:0000313" key="1">
    <source>
        <dbReference type="EMBL" id="MCY1079121.1"/>
    </source>
</evidence>
<gene>
    <name evidence="1" type="ORF">OV287_32135</name>
</gene>
<name>A0ABT4AC14_9BACT</name>
<dbReference type="Proteomes" id="UP001207654">
    <property type="component" value="Unassembled WGS sequence"/>
</dbReference>
<comment type="caution">
    <text evidence="1">The sequence shown here is derived from an EMBL/GenBank/DDBJ whole genome shotgun (WGS) entry which is preliminary data.</text>
</comment>
<dbReference type="EMBL" id="JAPNKA010000001">
    <property type="protein sequence ID" value="MCY1079121.1"/>
    <property type="molecule type" value="Genomic_DNA"/>
</dbReference>
<reference evidence="1 2" key="1">
    <citation type="submission" date="2022-11" db="EMBL/GenBank/DDBJ databases">
        <title>Minimal conservation of predation-associated metabolite biosynthetic gene clusters underscores biosynthetic potential of Myxococcota including descriptions for ten novel species: Archangium lansinium sp. nov., Myxococcus landrumus sp. nov., Nannocystis bai.</title>
        <authorList>
            <person name="Ahearne A."/>
            <person name="Stevens C."/>
            <person name="Phillips K."/>
        </authorList>
    </citation>
    <scope>NUCLEOTIDE SEQUENCE [LARGE SCALE GENOMIC DNA]</scope>
    <source>
        <strain evidence="1 2">MIWBW</strain>
    </source>
</reference>
<organism evidence="1 2">
    <name type="scientific">Archangium lansingense</name>
    <dbReference type="NCBI Taxonomy" id="2995310"/>
    <lineage>
        <taxon>Bacteria</taxon>
        <taxon>Pseudomonadati</taxon>
        <taxon>Myxococcota</taxon>
        <taxon>Myxococcia</taxon>
        <taxon>Myxococcales</taxon>
        <taxon>Cystobacterineae</taxon>
        <taxon>Archangiaceae</taxon>
        <taxon>Archangium</taxon>
    </lineage>
</organism>
<keyword evidence="2" id="KW-1185">Reference proteome</keyword>
<dbReference type="RefSeq" id="WP_267537858.1">
    <property type="nucleotide sequence ID" value="NZ_JAPNKA010000001.1"/>
</dbReference>
<proteinExistence type="predicted"/>
<evidence type="ECO:0000313" key="2">
    <source>
        <dbReference type="Proteomes" id="UP001207654"/>
    </source>
</evidence>
<sequence>MRVDGIRMESERYTLGRWVFGDVLVWSSNSRWFAAQHWDRLERVLQTSILVLDLELRAWKIVGPNDRAIMRPTRIDDEDMLEFESHDVRTGEVRSGRVYLLMAMSRWGTLDETDGLS</sequence>
<protein>
    <submittedName>
        <fullName evidence="1">Uncharacterized protein</fullName>
    </submittedName>
</protein>
<accession>A0ABT4AC14</accession>